<name>A0A1I8JKY2_9PLAT</name>
<keyword evidence="3" id="KW-1185">Reference proteome</keyword>
<dbReference type="Proteomes" id="UP000095280">
    <property type="component" value="Unplaced"/>
</dbReference>
<dbReference type="AlphaFoldDB" id="A0A1I8JKY2"/>
<organism evidence="3 4">
    <name type="scientific">Macrostomum lignano</name>
    <dbReference type="NCBI Taxonomy" id="282301"/>
    <lineage>
        <taxon>Eukaryota</taxon>
        <taxon>Metazoa</taxon>
        <taxon>Spiralia</taxon>
        <taxon>Lophotrochozoa</taxon>
        <taxon>Platyhelminthes</taxon>
        <taxon>Rhabditophora</taxon>
        <taxon>Macrostomorpha</taxon>
        <taxon>Macrostomida</taxon>
        <taxon>Macrostomidae</taxon>
        <taxon>Macrostomum</taxon>
    </lineage>
</organism>
<accession>A0A1I8JKY2</accession>
<feature type="compositionally biased region" description="Polar residues" evidence="2">
    <location>
        <begin position="13"/>
        <end position="22"/>
    </location>
</feature>
<evidence type="ECO:0000256" key="1">
    <source>
        <dbReference type="SAM" id="Coils"/>
    </source>
</evidence>
<sequence length="155" mass="16706">AQQPCTGSRGYSAKNSLTSTELPDSKSDCISHSTDYATMSLGHSSDSSSSDAPPATPTPLCIICDQAAVGVAPFSRCHMCSQHLSVDVANLFKLKEEVEELLRAYLQESRDSQESQHSQDSQGAAGAARCAALLRHRQDAESLRRLALDIQQQLQ</sequence>
<evidence type="ECO:0000313" key="3">
    <source>
        <dbReference type="Proteomes" id="UP000095280"/>
    </source>
</evidence>
<proteinExistence type="predicted"/>
<feature type="coiled-coil region" evidence="1">
    <location>
        <begin position="88"/>
        <end position="115"/>
    </location>
</feature>
<keyword evidence="1" id="KW-0175">Coiled coil</keyword>
<dbReference type="WBParaSite" id="maker-uti_cns_0048688-snap-gene-0.5-mRNA-1">
    <property type="protein sequence ID" value="maker-uti_cns_0048688-snap-gene-0.5-mRNA-1"/>
    <property type="gene ID" value="maker-uti_cns_0048688-snap-gene-0.5"/>
</dbReference>
<evidence type="ECO:0000256" key="2">
    <source>
        <dbReference type="SAM" id="MobiDB-lite"/>
    </source>
</evidence>
<feature type="region of interest" description="Disordered" evidence="2">
    <location>
        <begin position="1"/>
        <end position="29"/>
    </location>
</feature>
<protein>
    <submittedName>
        <fullName evidence="4">Beclin 1-associated autophagy-related key regulator</fullName>
    </submittedName>
</protein>
<evidence type="ECO:0000313" key="4">
    <source>
        <dbReference type="WBParaSite" id="maker-uti_cns_0048688-snap-gene-0.5-mRNA-1"/>
    </source>
</evidence>
<reference evidence="4" key="1">
    <citation type="submission" date="2016-11" db="UniProtKB">
        <authorList>
            <consortium name="WormBaseParasite"/>
        </authorList>
    </citation>
    <scope>IDENTIFICATION</scope>
</reference>